<comment type="caution">
    <text evidence="8">The sequence shown here is derived from an EMBL/GenBank/DDBJ whole genome shotgun (WGS) entry which is preliminary data.</text>
</comment>
<evidence type="ECO:0000256" key="6">
    <source>
        <dbReference type="ARBA" id="ARBA00023136"/>
    </source>
</evidence>
<dbReference type="EMBL" id="NEVM01000001">
    <property type="protein sequence ID" value="OZI37337.1"/>
    <property type="molecule type" value="Genomic_DNA"/>
</dbReference>
<keyword evidence="4 7" id="KW-0812">Transmembrane</keyword>
<feature type="transmembrane region" description="Helical" evidence="7">
    <location>
        <begin position="86"/>
        <end position="105"/>
    </location>
</feature>
<keyword evidence="2" id="KW-0813">Transport</keyword>
<evidence type="ECO:0000256" key="5">
    <source>
        <dbReference type="ARBA" id="ARBA00022989"/>
    </source>
</evidence>
<feature type="transmembrane region" description="Helical" evidence="7">
    <location>
        <begin position="161"/>
        <end position="181"/>
    </location>
</feature>
<gene>
    <name evidence="8" type="ORF">CAL29_02645</name>
</gene>
<dbReference type="PANTHER" id="PTHR30509">
    <property type="entry name" value="P-HYDROXYBENZOIC ACID EFFLUX PUMP SUBUNIT-RELATED"/>
    <property type="match status" value="1"/>
</dbReference>
<accession>A0A261SK02</accession>
<name>A0A261SK02_9BORD</name>
<evidence type="ECO:0000256" key="1">
    <source>
        <dbReference type="ARBA" id="ARBA00004651"/>
    </source>
</evidence>
<evidence type="ECO:0000256" key="2">
    <source>
        <dbReference type="ARBA" id="ARBA00022448"/>
    </source>
</evidence>
<dbReference type="GO" id="GO:0022857">
    <property type="term" value="F:transmembrane transporter activity"/>
    <property type="evidence" value="ECO:0007669"/>
    <property type="project" value="InterPro"/>
</dbReference>
<evidence type="ECO:0008006" key="10">
    <source>
        <dbReference type="Google" id="ProtNLM"/>
    </source>
</evidence>
<protein>
    <recommendedName>
        <fullName evidence="10">FUSC family protein</fullName>
    </recommendedName>
</protein>
<dbReference type="Proteomes" id="UP000216020">
    <property type="component" value="Unassembled WGS sequence"/>
</dbReference>
<organism evidence="8 9">
    <name type="scientific">Bordetella genomosp. 10</name>
    <dbReference type="NCBI Taxonomy" id="1416804"/>
    <lineage>
        <taxon>Bacteria</taxon>
        <taxon>Pseudomonadati</taxon>
        <taxon>Pseudomonadota</taxon>
        <taxon>Betaproteobacteria</taxon>
        <taxon>Burkholderiales</taxon>
        <taxon>Alcaligenaceae</taxon>
        <taxon>Bordetella</taxon>
    </lineage>
</organism>
<keyword evidence="5 7" id="KW-1133">Transmembrane helix</keyword>
<dbReference type="PANTHER" id="PTHR30509:SF9">
    <property type="entry name" value="MULTIDRUG RESISTANCE PROTEIN MDTO"/>
    <property type="match status" value="1"/>
</dbReference>
<evidence type="ECO:0000256" key="7">
    <source>
        <dbReference type="SAM" id="Phobius"/>
    </source>
</evidence>
<comment type="subcellular location">
    <subcellularLocation>
        <location evidence="1">Cell membrane</location>
        <topology evidence="1">Multi-pass membrane protein</topology>
    </subcellularLocation>
</comment>
<dbReference type="AlphaFoldDB" id="A0A261SK02"/>
<dbReference type="Pfam" id="PF04632">
    <property type="entry name" value="FUSC"/>
    <property type="match status" value="1"/>
</dbReference>
<feature type="transmembrane region" description="Helical" evidence="7">
    <location>
        <begin position="33"/>
        <end position="52"/>
    </location>
</feature>
<sequence length="353" mass="37742">MTNHPLVIRSMRFARRLSRPLMDPHRRYQNAKLIHATRVALGILITIVFSSIAQLPHAEWSTISLIIVIGGLQHHGNIRKRAAERALGTIIGAVYGLLIILQQSYFGLFPLTYLLMAVGCGVCAYYAIGKGGYIALLSAVTLVIVAGHGDNQFDEGLWRAINVFIGIVVALLLSFALPLYATYSWRFNLADALRGCARVYERITQQEAISNEAHLKEMARLGSALVQLRSLIPSVSKEVHMPVAKLESIQRSLRIVISCLEILSTAAADRSVVDAAGAAAPATAGLGPAPGNHIADALYGTARALKSGSARRLAPYAQDAAGMAASGTVAGMLATEVEQIRATLAGTAARWAV</sequence>
<evidence type="ECO:0000313" key="8">
    <source>
        <dbReference type="EMBL" id="OZI37337.1"/>
    </source>
</evidence>
<feature type="transmembrane region" description="Helical" evidence="7">
    <location>
        <begin position="111"/>
        <end position="128"/>
    </location>
</feature>
<dbReference type="GO" id="GO:0005886">
    <property type="term" value="C:plasma membrane"/>
    <property type="evidence" value="ECO:0007669"/>
    <property type="project" value="UniProtKB-SubCell"/>
</dbReference>
<evidence type="ECO:0000313" key="9">
    <source>
        <dbReference type="Proteomes" id="UP000216020"/>
    </source>
</evidence>
<evidence type="ECO:0000256" key="3">
    <source>
        <dbReference type="ARBA" id="ARBA00022475"/>
    </source>
</evidence>
<proteinExistence type="predicted"/>
<dbReference type="InterPro" id="IPR006726">
    <property type="entry name" value="PHBA_efflux_AaeB/fusaric-R"/>
</dbReference>
<reference evidence="9" key="1">
    <citation type="submission" date="2017-05" db="EMBL/GenBank/DDBJ databases">
        <title>Complete and WGS of Bordetella genogroups.</title>
        <authorList>
            <person name="Spilker T."/>
            <person name="Lipuma J."/>
        </authorList>
    </citation>
    <scope>NUCLEOTIDE SEQUENCE [LARGE SCALE GENOMIC DNA]</scope>
    <source>
        <strain evidence="9">AU16122</strain>
    </source>
</reference>
<evidence type="ECO:0000256" key="4">
    <source>
        <dbReference type="ARBA" id="ARBA00022692"/>
    </source>
</evidence>
<keyword evidence="9" id="KW-1185">Reference proteome</keyword>
<keyword evidence="3" id="KW-1003">Cell membrane</keyword>
<feature type="transmembrane region" description="Helical" evidence="7">
    <location>
        <begin position="133"/>
        <end position="149"/>
    </location>
</feature>
<keyword evidence="6 7" id="KW-0472">Membrane</keyword>